<dbReference type="InterPro" id="IPR001279">
    <property type="entry name" value="Metallo-B-lactamas"/>
</dbReference>
<comment type="similarity">
    <text evidence="2">Belongs to the UPF0173 family.</text>
</comment>
<dbReference type="Proteomes" id="UP000007360">
    <property type="component" value="Unassembled WGS sequence"/>
</dbReference>
<evidence type="ECO:0000256" key="2">
    <source>
        <dbReference type="HAMAP-Rule" id="MF_00457"/>
    </source>
</evidence>
<name>K2RTA7_METFP</name>
<dbReference type="Pfam" id="PF13483">
    <property type="entry name" value="Lactamase_B_3"/>
    <property type="match status" value="1"/>
</dbReference>
<protein>
    <recommendedName>
        <fullName evidence="2">UPF0173 metal-dependent hydrolase A994_05971</fullName>
    </recommendedName>
</protein>
<accession>K2RTA7</accession>
<dbReference type="SUPFAM" id="SSF56281">
    <property type="entry name" value="Metallo-hydrolase/oxidoreductase"/>
    <property type="match status" value="1"/>
</dbReference>
<evidence type="ECO:0000256" key="1">
    <source>
        <dbReference type="ARBA" id="ARBA00022801"/>
    </source>
</evidence>
<evidence type="ECO:0000313" key="4">
    <source>
        <dbReference type="EMBL" id="EKF86010.1"/>
    </source>
</evidence>
<evidence type="ECO:0000259" key="3">
    <source>
        <dbReference type="SMART" id="SM00849"/>
    </source>
</evidence>
<dbReference type="NCBIfam" id="NF001911">
    <property type="entry name" value="PRK00685.1"/>
    <property type="match status" value="1"/>
</dbReference>
<reference evidence="4 5" key="1">
    <citation type="journal article" date="2012" name="J. Bacteriol.">
        <title>Draft genome sequence of Methanobacterium formicicum DSM 3637, an archaebacterium isolated from the methane producer amoeba Pelomyxa palustris.</title>
        <authorList>
            <person name="Gutierrez G."/>
        </authorList>
    </citation>
    <scope>NUCLEOTIDE SEQUENCE [LARGE SCALE GENOMIC DNA]</scope>
    <source>
        <strain evidence="5">DSM 3637 / PP1</strain>
    </source>
</reference>
<dbReference type="InterPro" id="IPR050114">
    <property type="entry name" value="UPF0173_UPF0282_UlaG_hydrolase"/>
</dbReference>
<dbReference type="GO" id="GO:0016787">
    <property type="term" value="F:hydrolase activity"/>
    <property type="evidence" value="ECO:0007669"/>
    <property type="project" value="UniProtKB-UniRule"/>
</dbReference>
<dbReference type="PANTHER" id="PTHR43546">
    <property type="entry name" value="UPF0173 METAL-DEPENDENT HYDROLASE MJ1163-RELATED"/>
    <property type="match status" value="1"/>
</dbReference>
<dbReference type="HAMAP" id="MF_00457">
    <property type="entry name" value="UPF0173"/>
    <property type="match status" value="1"/>
</dbReference>
<proteinExistence type="inferred from homology"/>
<evidence type="ECO:0000313" key="5">
    <source>
        <dbReference type="Proteomes" id="UP000007360"/>
    </source>
</evidence>
<dbReference type="PANTHER" id="PTHR43546:SF3">
    <property type="entry name" value="UPF0173 METAL-DEPENDENT HYDROLASE MJ1163"/>
    <property type="match status" value="1"/>
</dbReference>
<comment type="caution">
    <text evidence="4">The sequence shown here is derived from an EMBL/GenBank/DDBJ whole genome shotgun (WGS) entry which is preliminary data.</text>
</comment>
<keyword evidence="1 2" id="KW-0378">Hydrolase</keyword>
<dbReference type="InterPro" id="IPR022877">
    <property type="entry name" value="UPF0173"/>
</dbReference>
<sequence length="244" mass="26999">MEHLPGCRSGAEKVKIQWLGHSAFHITTDNGIRILIDPFLRDNPACPVDVEEVTADVICITHGHKDHFGDSVELAERNSAMVVCNHEHSVYLSQQGLETTGMNVGGTIEAEGIKITMVNAIHSSDMDFVEGIGPGGSSCGYILELENEQKIYHSGDTGIFGDMKTVIKEIYRPEIALLPIGDRFTMGIREASIAAGWIEPEVIIPMHYNTFPVIEQDPYRFKELVELSTETKVTVLKPGETYQE</sequence>
<keyword evidence="5" id="KW-1185">Reference proteome</keyword>
<dbReference type="Gene3D" id="3.60.15.10">
    <property type="entry name" value="Ribonuclease Z/Hydroxyacylglutathione hydrolase-like"/>
    <property type="match status" value="1"/>
</dbReference>
<gene>
    <name evidence="4" type="ORF">A994_05971</name>
</gene>
<organism evidence="4 5">
    <name type="scientific">Methanobacterium formicicum (strain DSM 3637 / PP1)</name>
    <dbReference type="NCBI Taxonomy" id="1204725"/>
    <lineage>
        <taxon>Archaea</taxon>
        <taxon>Methanobacteriati</taxon>
        <taxon>Methanobacteriota</taxon>
        <taxon>Methanomada group</taxon>
        <taxon>Methanobacteria</taxon>
        <taxon>Methanobacteriales</taxon>
        <taxon>Methanobacteriaceae</taxon>
        <taxon>Methanobacterium</taxon>
    </lineage>
</organism>
<feature type="domain" description="Metallo-beta-lactamase" evidence="3">
    <location>
        <begin position="20"/>
        <end position="207"/>
    </location>
</feature>
<dbReference type="AlphaFoldDB" id="K2RTA7"/>
<dbReference type="SMART" id="SM00849">
    <property type="entry name" value="Lactamase_B"/>
    <property type="match status" value="1"/>
</dbReference>
<dbReference type="InterPro" id="IPR036866">
    <property type="entry name" value="RibonucZ/Hydroxyglut_hydro"/>
</dbReference>
<dbReference type="EMBL" id="AMPO01000004">
    <property type="protein sequence ID" value="EKF86010.1"/>
    <property type="molecule type" value="Genomic_DNA"/>
</dbReference>
<dbReference type="PATRIC" id="fig|1204725.3.peg.1201"/>